<dbReference type="SMART" id="SM00530">
    <property type="entry name" value="HTH_XRE"/>
    <property type="match status" value="1"/>
</dbReference>
<dbReference type="InterPro" id="IPR001387">
    <property type="entry name" value="Cro/C1-type_HTH"/>
</dbReference>
<dbReference type="Proteomes" id="UP000073601">
    <property type="component" value="Unassembled WGS sequence"/>
</dbReference>
<proteinExistence type="predicted"/>
<dbReference type="GO" id="GO:0003677">
    <property type="term" value="F:DNA binding"/>
    <property type="evidence" value="ECO:0007669"/>
    <property type="project" value="InterPro"/>
</dbReference>
<evidence type="ECO:0000313" key="2">
    <source>
        <dbReference type="EMBL" id="CZF85020.1"/>
    </source>
</evidence>
<protein>
    <submittedName>
        <fullName evidence="2">Helix-turn-helix protein</fullName>
    </submittedName>
</protein>
<dbReference type="PROSITE" id="PS50943">
    <property type="entry name" value="HTH_CROC1"/>
    <property type="match status" value="1"/>
</dbReference>
<dbReference type="Gene3D" id="1.10.260.40">
    <property type="entry name" value="lambda repressor-like DNA-binding domains"/>
    <property type="match status" value="1"/>
</dbReference>
<feature type="domain" description="HTH cro/C1-type" evidence="1">
    <location>
        <begin position="17"/>
        <end position="71"/>
    </location>
</feature>
<dbReference type="SUPFAM" id="SSF47413">
    <property type="entry name" value="lambda repressor-like DNA-binding domains"/>
    <property type="match status" value="1"/>
</dbReference>
<sequence length="106" mass="12436">MERRNEETLKAHLRHVVKEARMANKLTQAECARRMGIARQTYLDFESAKTVPKVDLIYDFAELTQRSLSYFLPPLGVTLEGHILVKNETWEKMSQLNEELRTCLER</sequence>
<dbReference type="OrthoDB" id="3034420at2"/>
<gene>
    <name evidence="2" type="ORF">GMA8713_03342</name>
</gene>
<evidence type="ECO:0000313" key="3">
    <source>
        <dbReference type="Proteomes" id="UP000073601"/>
    </source>
</evidence>
<dbReference type="InterPro" id="IPR010982">
    <property type="entry name" value="Lambda_DNA-bd_dom_sf"/>
</dbReference>
<dbReference type="Pfam" id="PF01381">
    <property type="entry name" value="HTH_3"/>
    <property type="match status" value="1"/>
</dbReference>
<accession>A0A128FET1</accession>
<evidence type="ECO:0000259" key="1">
    <source>
        <dbReference type="PROSITE" id="PS50943"/>
    </source>
</evidence>
<dbReference type="CDD" id="cd00093">
    <property type="entry name" value="HTH_XRE"/>
    <property type="match status" value="1"/>
</dbReference>
<dbReference type="RefSeq" id="WP_062712319.1">
    <property type="nucleotide sequence ID" value="NZ_CAWRCI010000034.1"/>
</dbReference>
<reference evidence="3" key="1">
    <citation type="submission" date="2016-02" db="EMBL/GenBank/DDBJ databases">
        <authorList>
            <person name="Rodrigo-Torres Lidia"/>
            <person name="Arahal R.David."/>
        </authorList>
    </citation>
    <scope>NUCLEOTIDE SEQUENCE [LARGE SCALE GENOMIC DNA]</scope>
    <source>
        <strain evidence="3">CECT 8713</strain>
    </source>
</reference>
<keyword evidence="3" id="KW-1185">Reference proteome</keyword>
<dbReference type="EMBL" id="FIZY01000034">
    <property type="protein sequence ID" value="CZF85020.1"/>
    <property type="molecule type" value="Genomic_DNA"/>
</dbReference>
<name>A0A128FET1_9GAMM</name>
<dbReference type="AlphaFoldDB" id="A0A128FET1"/>
<organism evidence="2 3">
    <name type="scientific">Grimontia marina</name>
    <dbReference type="NCBI Taxonomy" id="646534"/>
    <lineage>
        <taxon>Bacteria</taxon>
        <taxon>Pseudomonadati</taxon>
        <taxon>Pseudomonadota</taxon>
        <taxon>Gammaproteobacteria</taxon>
        <taxon>Vibrionales</taxon>
        <taxon>Vibrionaceae</taxon>
        <taxon>Grimontia</taxon>
    </lineage>
</organism>